<dbReference type="GO" id="GO:0055085">
    <property type="term" value="P:transmembrane transport"/>
    <property type="evidence" value="ECO:0007669"/>
    <property type="project" value="InterPro"/>
</dbReference>
<dbReference type="AlphaFoldDB" id="A0A3Q3W401"/>
<dbReference type="InterPro" id="IPR011547">
    <property type="entry name" value="SLC26A/SulP_dom"/>
</dbReference>
<evidence type="ECO:0000313" key="7">
    <source>
        <dbReference type="Ensembl" id="ENSMMOP00000003179.1"/>
    </source>
</evidence>
<evidence type="ECO:0000256" key="2">
    <source>
        <dbReference type="ARBA" id="ARBA00022692"/>
    </source>
</evidence>
<dbReference type="GO" id="GO:0016020">
    <property type="term" value="C:membrane"/>
    <property type="evidence" value="ECO:0007669"/>
    <property type="project" value="UniProtKB-SubCell"/>
</dbReference>
<dbReference type="InterPro" id="IPR036513">
    <property type="entry name" value="STAS_dom_sf"/>
</dbReference>
<feature type="transmembrane region" description="Helical" evidence="5">
    <location>
        <begin position="365"/>
        <end position="387"/>
    </location>
</feature>
<reference evidence="7" key="1">
    <citation type="submission" date="2025-08" db="UniProtKB">
        <authorList>
            <consortium name="Ensembl"/>
        </authorList>
    </citation>
    <scope>IDENTIFICATION</scope>
</reference>
<evidence type="ECO:0000256" key="5">
    <source>
        <dbReference type="SAM" id="Phobius"/>
    </source>
</evidence>
<dbReference type="Pfam" id="PF00916">
    <property type="entry name" value="Sulfate_transp"/>
    <property type="match status" value="1"/>
</dbReference>
<feature type="transmembrane region" description="Helical" evidence="5">
    <location>
        <begin position="326"/>
        <end position="345"/>
    </location>
</feature>
<feature type="transmembrane region" description="Helical" evidence="5">
    <location>
        <begin position="408"/>
        <end position="430"/>
    </location>
</feature>
<dbReference type="PANTHER" id="PTHR11814">
    <property type="entry name" value="SULFATE TRANSPORTER"/>
    <property type="match status" value="1"/>
</dbReference>
<keyword evidence="8" id="KW-1185">Reference proteome</keyword>
<dbReference type="FunFam" id="3.30.750.24:FF:000003">
    <property type="entry name" value="Chloride anion exchanger"/>
    <property type="match status" value="1"/>
</dbReference>
<evidence type="ECO:0000313" key="8">
    <source>
        <dbReference type="Proteomes" id="UP000261620"/>
    </source>
</evidence>
<keyword evidence="4 5" id="KW-0472">Membrane</keyword>
<dbReference type="PROSITE" id="PS50801">
    <property type="entry name" value="STAS"/>
    <property type="match status" value="1"/>
</dbReference>
<keyword evidence="2 5" id="KW-0812">Transmembrane</keyword>
<organism evidence="7 8">
    <name type="scientific">Mola mola</name>
    <name type="common">Ocean sunfish</name>
    <name type="synonym">Tetraodon mola</name>
    <dbReference type="NCBI Taxonomy" id="94237"/>
    <lineage>
        <taxon>Eukaryota</taxon>
        <taxon>Metazoa</taxon>
        <taxon>Chordata</taxon>
        <taxon>Craniata</taxon>
        <taxon>Vertebrata</taxon>
        <taxon>Euteleostomi</taxon>
        <taxon>Actinopterygii</taxon>
        <taxon>Neopterygii</taxon>
        <taxon>Teleostei</taxon>
        <taxon>Neoteleostei</taxon>
        <taxon>Acanthomorphata</taxon>
        <taxon>Eupercaria</taxon>
        <taxon>Tetraodontiformes</taxon>
        <taxon>Molidae</taxon>
        <taxon>Mola</taxon>
    </lineage>
</organism>
<keyword evidence="3 5" id="KW-1133">Transmembrane helix</keyword>
<reference evidence="7" key="2">
    <citation type="submission" date="2025-09" db="UniProtKB">
        <authorList>
            <consortium name="Ensembl"/>
        </authorList>
    </citation>
    <scope>IDENTIFICATION</scope>
</reference>
<dbReference type="InterPro" id="IPR002645">
    <property type="entry name" value="STAS_dom"/>
</dbReference>
<dbReference type="Gene3D" id="3.30.750.24">
    <property type="entry name" value="STAS domain"/>
    <property type="match status" value="1"/>
</dbReference>
<name>A0A3Q3W401_MOLML</name>
<feature type="transmembrane region" description="Helical" evidence="5">
    <location>
        <begin position="499"/>
        <end position="527"/>
    </location>
</feature>
<dbReference type="InterPro" id="IPR001902">
    <property type="entry name" value="SLC26A/SulP_fam"/>
</dbReference>
<dbReference type="STRING" id="94237.ENSMMOP00000003179"/>
<dbReference type="Pfam" id="PF01740">
    <property type="entry name" value="STAS"/>
    <property type="match status" value="1"/>
</dbReference>
<dbReference type="Proteomes" id="UP000261620">
    <property type="component" value="Unplaced"/>
</dbReference>
<evidence type="ECO:0000256" key="1">
    <source>
        <dbReference type="ARBA" id="ARBA00004141"/>
    </source>
</evidence>
<feature type="transmembrane region" description="Helical" evidence="5">
    <location>
        <begin position="148"/>
        <end position="165"/>
    </location>
</feature>
<dbReference type="NCBIfam" id="TIGR00815">
    <property type="entry name" value="sulP"/>
    <property type="match status" value="1"/>
</dbReference>
<dbReference type="SUPFAM" id="SSF52091">
    <property type="entry name" value="SpoIIaa-like"/>
    <property type="match status" value="1"/>
</dbReference>
<sequence>MSTVFPVVAVCITTGKRSIMSHGDSCCTTAEDGVGSAQQQPLILERLEKETNKNWLSIVSHQLQKHCVCTPKKVKSKILGFIPILKWLPRYRLREWILGDIMSGLIVGILLVPQSIAYSLLASQDPIYGIYTSFFSSIIYAILGTSRHISVGIFGVLCLLVGQVVDRELTQAGYLTENSVSGNDSAILLAGQGNDTIGVDCDRSCYAITVGATVTFTAGVYQVLMGLFQVGFVSVYLSDSLLSGFATGASLTILTSQIKYILGVKLDRPQGWFTLFKTWYSLLANLKETNMCDLVTSLVCLLLLIPTKELNDRFKSKLKAPIPFELFVVIIATVASHFGHFNTVYGSSVAGDIPTGFLPPQLPMWTLIPNVAVDAFSIAIVGFAITVSLSEMFAKKHGYTVDANQEMYAIGFCNILPSFFRCFTTSAALTKTLVKESTGCQTQVSGLVSALHYSAVLLTFSALLPSRCVLAVIIVVNLRGALRKFTDIPRMWRVNRIDATIWLITMATSALVNTELGLLVGVLVSALCVLGRTQRVQVQELGRATTREHYEDLSSYCGLQTHPGVAVFRYKAPLYYANQRLFKKSLYRCVGVDPVKAKSVLIKFKKKNQHLVIDCSAILFLDTAGVNALKEVRKDYAELGIEVVLAQCNASVQDDLERGGYYPDKKDGEENKIIFFTIADAVHYVQSLSAANGDYERKC</sequence>
<proteinExistence type="predicted"/>
<feature type="domain" description="STAS" evidence="6">
    <location>
        <begin position="555"/>
        <end position="685"/>
    </location>
</feature>
<dbReference type="CDD" id="cd07042">
    <property type="entry name" value="STAS_SulP_like_sulfate_transporter"/>
    <property type="match status" value="1"/>
</dbReference>
<feature type="transmembrane region" description="Helical" evidence="5">
    <location>
        <begin position="240"/>
        <end position="262"/>
    </location>
</feature>
<evidence type="ECO:0000259" key="6">
    <source>
        <dbReference type="PROSITE" id="PS50801"/>
    </source>
</evidence>
<dbReference type="OMA" id="PALYWIP"/>
<dbReference type="Ensembl" id="ENSMMOT00000003230.1">
    <property type="protein sequence ID" value="ENSMMOP00000003179.1"/>
    <property type="gene ID" value="ENSMMOG00000002546.1"/>
</dbReference>
<accession>A0A3Q3W401</accession>
<evidence type="ECO:0000256" key="4">
    <source>
        <dbReference type="ARBA" id="ARBA00023136"/>
    </source>
</evidence>
<feature type="transmembrane region" description="Helical" evidence="5">
    <location>
        <begin position="206"/>
        <end position="228"/>
    </location>
</feature>
<feature type="transmembrane region" description="Helical" evidence="5">
    <location>
        <begin position="96"/>
        <end position="121"/>
    </location>
</feature>
<protein>
    <recommendedName>
        <fullName evidence="6">STAS domain-containing protein</fullName>
    </recommendedName>
</protein>
<comment type="subcellular location">
    <subcellularLocation>
        <location evidence="1">Membrane</location>
        <topology evidence="1">Multi-pass membrane protein</topology>
    </subcellularLocation>
</comment>
<feature type="transmembrane region" description="Helical" evidence="5">
    <location>
        <begin position="450"/>
        <end position="478"/>
    </location>
</feature>
<evidence type="ECO:0000256" key="3">
    <source>
        <dbReference type="ARBA" id="ARBA00022989"/>
    </source>
</evidence>